<feature type="coiled-coil region" evidence="2">
    <location>
        <begin position="76"/>
        <end position="110"/>
    </location>
</feature>
<dbReference type="GO" id="GO:0005930">
    <property type="term" value="C:axoneme"/>
    <property type="evidence" value="ECO:0007669"/>
    <property type="project" value="TreeGrafter"/>
</dbReference>
<evidence type="ECO:0000259" key="3">
    <source>
        <dbReference type="Pfam" id="PF21773"/>
    </source>
</evidence>
<evidence type="ECO:0000256" key="1">
    <source>
        <dbReference type="ARBA" id="ARBA00023054"/>
    </source>
</evidence>
<proteinExistence type="predicted"/>
<dbReference type="PANTHER" id="PTHR21694:SF35">
    <property type="entry name" value="OUTER DYNEIN ARM-DOCKING COMPLEX SUBUNIT 1"/>
    <property type="match status" value="1"/>
</dbReference>
<feature type="domain" description="ODAD1 central coiled coil region" evidence="3">
    <location>
        <begin position="132"/>
        <end position="182"/>
    </location>
</feature>
<dbReference type="OMA" id="QCEVMEG"/>
<protein>
    <recommendedName>
        <fullName evidence="3">ODAD1 central coiled coil region domain-containing protein</fullName>
    </recommendedName>
</protein>
<sequence>MDDDSNVAGEVEKLHKQCRVIGNERQANRTVVREMMCRQRKELSLLEQERKDLLLRLKVVQSPSTMLRDEHHIKNLQVLLARHDELDKTIQQAKDALIHLDGQIQQMEEKVNWQQREVAGTTSCNLQVMKAQKLISVLQNTLEKENRGLDLMLKHNSDLRHEIDSLQREKIDFKVLYSRLRKVCCCSLFLHVPC</sequence>
<dbReference type="GO" id="GO:0036158">
    <property type="term" value="P:outer dynein arm assembly"/>
    <property type="evidence" value="ECO:0007669"/>
    <property type="project" value="TreeGrafter"/>
</dbReference>
<name>A0A8C4NEU2_EPTBU</name>
<accession>A0A8C4NEU2</accession>
<evidence type="ECO:0000313" key="5">
    <source>
        <dbReference type="Proteomes" id="UP000694388"/>
    </source>
</evidence>
<dbReference type="Ensembl" id="ENSEBUT00000005396.1">
    <property type="protein sequence ID" value="ENSEBUP00000004958.1"/>
    <property type="gene ID" value="ENSEBUG00000003420.1"/>
</dbReference>
<dbReference type="Proteomes" id="UP000694388">
    <property type="component" value="Unplaced"/>
</dbReference>
<dbReference type="AlphaFoldDB" id="A0A8C4NEU2"/>
<reference evidence="4" key="1">
    <citation type="submission" date="2025-05" db="UniProtKB">
        <authorList>
            <consortium name="Ensembl"/>
        </authorList>
    </citation>
    <scope>IDENTIFICATION</scope>
</reference>
<dbReference type="Ensembl" id="ENSEBUT00000005380.1">
    <property type="protein sequence ID" value="ENSEBUP00000004942.1"/>
    <property type="gene ID" value="ENSEBUG00000003420.1"/>
</dbReference>
<dbReference type="GO" id="GO:0003341">
    <property type="term" value="P:cilium movement"/>
    <property type="evidence" value="ECO:0007669"/>
    <property type="project" value="TreeGrafter"/>
</dbReference>
<dbReference type="InterPro" id="IPR049258">
    <property type="entry name" value="ODAD1_CC"/>
</dbReference>
<dbReference type="PANTHER" id="PTHR21694">
    <property type="entry name" value="COILED-COIL DOMAIN-CONTAINING PROTEIN 63"/>
    <property type="match status" value="1"/>
</dbReference>
<evidence type="ECO:0000256" key="2">
    <source>
        <dbReference type="SAM" id="Coils"/>
    </source>
</evidence>
<keyword evidence="5" id="KW-1185">Reference proteome</keyword>
<organism evidence="4 5">
    <name type="scientific">Eptatretus burgeri</name>
    <name type="common">Inshore hagfish</name>
    <dbReference type="NCBI Taxonomy" id="7764"/>
    <lineage>
        <taxon>Eukaryota</taxon>
        <taxon>Metazoa</taxon>
        <taxon>Chordata</taxon>
        <taxon>Craniata</taxon>
        <taxon>Vertebrata</taxon>
        <taxon>Cyclostomata</taxon>
        <taxon>Myxini</taxon>
        <taxon>Myxiniformes</taxon>
        <taxon>Myxinidae</taxon>
        <taxon>Eptatretinae</taxon>
        <taxon>Eptatretus</taxon>
    </lineage>
</organism>
<evidence type="ECO:0000313" key="4">
    <source>
        <dbReference type="Ensembl" id="ENSEBUP00000004942.1"/>
    </source>
</evidence>
<keyword evidence="1 2" id="KW-0175">Coiled coil</keyword>
<dbReference type="InterPro" id="IPR051876">
    <property type="entry name" value="ODA-DC/CCD"/>
</dbReference>
<dbReference type="Pfam" id="PF21773">
    <property type="entry name" value="ODAD1_CC"/>
    <property type="match status" value="1"/>
</dbReference>